<name>A0A1G7RRC5_THETY</name>
<organism evidence="1 2">
    <name type="scientific">Thermoanaerobacter thermohydrosulfuricus</name>
    <name type="common">Clostridium thermohydrosulfuricum</name>
    <dbReference type="NCBI Taxonomy" id="1516"/>
    <lineage>
        <taxon>Bacteria</taxon>
        <taxon>Bacillati</taxon>
        <taxon>Bacillota</taxon>
        <taxon>Clostridia</taxon>
        <taxon>Thermoanaerobacterales</taxon>
        <taxon>Thermoanaerobacteraceae</taxon>
        <taxon>Thermoanaerobacter</taxon>
    </lineage>
</organism>
<dbReference type="Proteomes" id="UP000183404">
    <property type="component" value="Unassembled WGS sequence"/>
</dbReference>
<gene>
    <name evidence="1" type="ORF">SAMN04244560_01843</name>
</gene>
<dbReference type="PANTHER" id="PTHR36832">
    <property type="entry name" value="SLR1174 PROTEIN-RELATED"/>
    <property type="match status" value="1"/>
</dbReference>
<sequence length="268" mass="31364">METISTKAKLGFKLIKIGFESQYIYRLGTFFSFLSGLLYLIMQYFLWRAIYHSGDIKQYSFNDIIFYIFLAQIISYVFPTDVSSKIAFHVRTGDIIHLLLKPVKIETQLFYESLGKSAYRLLINGGFIFIVLLVLLPYKLELTVLRFFQFALILLLSYVFVFFFELLMGIIAFYTTSTWGIQSFKYVIVGIFSGRLMPISLYPPVFRKIVDWLPFRIIYFTPIEFIMNKANYDFCNVVKYQTVSIALLLLLYVLVYRNALKKIKVQGG</sequence>
<proteinExistence type="predicted"/>
<dbReference type="AlphaFoldDB" id="A0A1G7RRC5"/>
<dbReference type="PANTHER" id="PTHR36832:SF1">
    <property type="entry name" value="SLR1174 PROTEIN"/>
    <property type="match status" value="1"/>
</dbReference>
<accession>A0A1G7RRC5</accession>
<dbReference type="Pfam" id="PF06182">
    <property type="entry name" value="ABC2_membrane_6"/>
    <property type="match status" value="1"/>
</dbReference>
<reference evidence="1 2" key="1">
    <citation type="submission" date="2016-10" db="EMBL/GenBank/DDBJ databases">
        <authorList>
            <person name="de Groot N.N."/>
        </authorList>
    </citation>
    <scope>NUCLEOTIDE SEQUENCE [LARGE SCALE GENOMIC DNA]</scope>
    <source>
        <strain evidence="1 2">DSM 569</strain>
    </source>
</reference>
<evidence type="ECO:0000313" key="2">
    <source>
        <dbReference type="Proteomes" id="UP000183404"/>
    </source>
</evidence>
<evidence type="ECO:0000313" key="1">
    <source>
        <dbReference type="EMBL" id="SDG13368.1"/>
    </source>
</evidence>
<protein>
    <submittedName>
        <fullName evidence="1">ABC-2 type transport system permease protein</fullName>
    </submittedName>
</protein>
<dbReference type="RefSeq" id="WP_003867126.1">
    <property type="nucleotide sequence ID" value="NZ_FNBS01000045.1"/>
</dbReference>
<dbReference type="InterPro" id="IPR010390">
    <property type="entry name" value="ABC-2_transporter-like"/>
</dbReference>
<dbReference type="EMBL" id="FNBS01000045">
    <property type="protein sequence ID" value="SDG13368.1"/>
    <property type="molecule type" value="Genomic_DNA"/>
</dbReference>